<sequence>MAARNAAFTLVEKRILLDLVEKFKKVLENKKTDAASCEQKREKWNQVTKEFNSHGNITRRDAKQLKSIRKEFVEKNVIEKFFSHS</sequence>
<evidence type="ECO:0000256" key="3">
    <source>
        <dbReference type="ARBA" id="ARBA00025466"/>
    </source>
</evidence>
<organism evidence="5 6">
    <name type="scientific">Ladona fulva</name>
    <name type="common">Scarce chaser dragonfly</name>
    <name type="synonym">Libellula fulva</name>
    <dbReference type="NCBI Taxonomy" id="123851"/>
    <lineage>
        <taxon>Eukaryota</taxon>
        <taxon>Metazoa</taxon>
        <taxon>Ecdysozoa</taxon>
        <taxon>Arthropoda</taxon>
        <taxon>Hexapoda</taxon>
        <taxon>Insecta</taxon>
        <taxon>Pterygota</taxon>
        <taxon>Palaeoptera</taxon>
        <taxon>Odonata</taxon>
        <taxon>Epiprocta</taxon>
        <taxon>Anisoptera</taxon>
        <taxon>Libelluloidea</taxon>
        <taxon>Libellulidae</taxon>
        <taxon>Ladona</taxon>
    </lineage>
</organism>
<evidence type="ECO:0000259" key="4">
    <source>
        <dbReference type="Pfam" id="PF13873"/>
    </source>
</evidence>
<dbReference type="AlphaFoldDB" id="A0A8K0KPG4"/>
<dbReference type="Pfam" id="PF13873">
    <property type="entry name" value="Myb_DNA-bind_5"/>
    <property type="match status" value="1"/>
</dbReference>
<proteinExistence type="predicted"/>
<evidence type="ECO:0000313" key="6">
    <source>
        <dbReference type="Proteomes" id="UP000792457"/>
    </source>
</evidence>
<reference evidence="5" key="1">
    <citation type="submission" date="2013-04" db="EMBL/GenBank/DDBJ databases">
        <authorList>
            <person name="Qu J."/>
            <person name="Murali S.C."/>
            <person name="Bandaranaike D."/>
            <person name="Bellair M."/>
            <person name="Blankenburg K."/>
            <person name="Chao H."/>
            <person name="Dinh H."/>
            <person name="Doddapaneni H."/>
            <person name="Downs B."/>
            <person name="Dugan-Rocha S."/>
            <person name="Elkadiri S."/>
            <person name="Gnanaolivu R.D."/>
            <person name="Hernandez B."/>
            <person name="Javaid M."/>
            <person name="Jayaseelan J.C."/>
            <person name="Lee S."/>
            <person name="Li M."/>
            <person name="Ming W."/>
            <person name="Munidasa M."/>
            <person name="Muniz J."/>
            <person name="Nguyen L."/>
            <person name="Ongeri F."/>
            <person name="Osuji N."/>
            <person name="Pu L.-L."/>
            <person name="Puazo M."/>
            <person name="Qu C."/>
            <person name="Quiroz J."/>
            <person name="Raj R."/>
            <person name="Weissenberger G."/>
            <person name="Xin Y."/>
            <person name="Zou X."/>
            <person name="Han Y."/>
            <person name="Richards S."/>
            <person name="Worley K."/>
            <person name="Muzny D."/>
            <person name="Gibbs R."/>
        </authorList>
    </citation>
    <scope>NUCLEOTIDE SEQUENCE</scope>
    <source>
        <strain evidence="5">Sampled in the wild</strain>
    </source>
</reference>
<comment type="subunit">
    <text evidence="1">Self-associates forming complexes of several hundred monomers.</text>
</comment>
<feature type="domain" description="Myb/SANT-like DNA-binding" evidence="4">
    <location>
        <begin position="4"/>
        <end position="67"/>
    </location>
</feature>
<dbReference type="Proteomes" id="UP000792457">
    <property type="component" value="Unassembled WGS sequence"/>
</dbReference>
<evidence type="ECO:0000256" key="1">
    <source>
        <dbReference type="ARBA" id="ARBA00011764"/>
    </source>
</evidence>
<dbReference type="InterPro" id="IPR028002">
    <property type="entry name" value="Myb_DNA-bind_5"/>
</dbReference>
<name>A0A8K0KPG4_LADFU</name>
<protein>
    <recommendedName>
        <fullName evidence="2">Regulatory protein zeste</fullName>
    </recommendedName>
</protein>
<evidence type="ECO:0000313" key="5">
    <source>
        <dbReference type="EMBL" id="KAG8239146.1"/>
    </source>
</evidence>
<gene>
    <name evidence="5" type="ORF">J437_LFUL018557</name>
</gene>
<evidence type="ECO:0000256" key="2">
    <source>
        <dbReference type="ARBA" id="ARBA00016807"/>
    </source>
</evidence>
<dbReference type="OrthoDB" id="3066195at2759"/>
<dbReference type="EMBL" id="KZ309527">
    <property type="protein sequence ID" value="KAG8239146.1"/>
    <property type="molecule type" value="Genomic_DNA"/>
</dbReference>
<comment type="function">
    <text evidence="3">Involved in transvection phenomena (= synapsis-dependent gene expression), where the synaptic pairing of chromosomes carrying genes with which zeste interacts influences the expression of these genes. Zeste binds to DNA and stimulates transcription from a nearby promoter.</text>
</comment>
<keyword evidence="6" id="KW-1185">Reference proteome</keyword>
<dbReference type="PANTHER" id="PTHR21411:SF0">
    <property type="entry name" value="REGULATORY PROTEIN ZESTE"/>
    <property type="match status" value="1"/>
</dbReference>
<reference evidence="5" key="2">
    <citation type="submission" date="2017-10" db="EMBL/GenBank/DDBJ databases">
        <title>Ladona fulva Genome sequencing and assembly.</title>
        <authorList>
            <person name="Murali S."/>
            <person name="Richards S."/>
            <person name="Bandaranaike D."/>
            <person name="Bellair M."/>
            <person name="Blankenburg K."/>
            <person name="Chao H."/>
            <person name="Dinh H."/>
            <person name="Doddapaneni H."/>
            <person name="Dugan-Rocha S."/>
            <person name="Elkadiri S."/>
            <person name="Gnanaolivu R."/>
            <person name="Hernandez B."/>
            <person name="Skinner E."/>
            <person name="Javaid M."/>
            <person name="Lee S."/>
            <person name="Li M."/>
            <person name="Ming W."/>
            <person name="Munidasa M."/>
            <person name="Muniz J."/>
            <person name="Nguyen L."/>
            <person name="Hughes D."/>
            <person name="Osuji N."/>
            <person name="Pu L.-L."/>
            <person name="Puazo M."/>
            <person name="Qu C."/>
            <person name="Quiroz J."/>
            <person name="Raj R."/>
            <person name="Weissenberger G."/>
            <person name="Xin Y."/>
            <person name="Zou X."/>
            <person name="Han Y."/>
            <person name="Worley K."/>
            <person name="Muzny D."/>
            <person name="Gibbs R."/>
        </authorList>
    </citation>
    <scope>NUCLEOTIDE SEQUENCE</scope>
    <source>
        <strain evidence="5">Sampled in the wild</strain>
    </source>
</reference>
<dbReference type="PANTHER" id="PTHR21411">
    <property type="entry name" value="APONTIC"/>
    <property type="match status" value="1"/>
</dbReference>
<accession>A0A8K0KPG4</accession>
<comment type="caution">
    <text evidence="5">The sequence shown here is derived from an EMBL/GenBank/DDBJ whole genome shotgun (WGS) entry which is preliminary data.</text>
</comment>